<sequence>MKVVILAGGLGTRLSEETALKPKPMVEIGGRPMLWHIMQHYAAHGFTEFVVALGYRAEVVRSYFLHYHYVGRNFSINLADGTTRMHGGDAEDWLVHLVYTGADTQTGGRLRRLRDWVGDAPFLMTYGDGVSDVDVGQLVGFHRAHGRLATVTAVRPPSRFGGLALDGDAVAHFEEKPQIGEGWINGGFFVLEPRVLDYIAGDATLWEREPLERLAAEGELRAFRHEGFWQPMDTLRDVRLLESLWASGQAPWAHAARARS</sequence>
<dbReference type="InterPro" id="IPR013446">
    <property type="entry name" value="G1P_cyt_trans-like"/>
</dbReference>
<keyword evidence="2" id="KW-0548">Nucleotidyltransferase</keyword>
<dbReference type="NCBIfam" id="TIGR02623">
    <property type="entry name" value="G1P_cyt_trans"/>
    <property type="match status" value="1"/>
</dbReference>
<dbReference type="GO" id="GO:0047343">
    <property type="term" value="F:glucose-1-phosphate cytidylyltransferase activity"/>
    <property type="evidence" value="ECO:0007669"/>
    <property type="project" value="InterPro"/>
</dbReference>
<keyword evidence="3" id="KW-1185">Reference proteome</keyword>
<dbReference type="InterPro" id="IPR046981">
    <property type="entry name" value="G1P_cyt_trans"/>
</dbReference>
<evidence type="ECO:0000313" key="3">
    <source>
        <dbReference type="Proteomes" id="UP001161325"/>
    </source>
</evidence>
<accession>A0AA37Q5H4</accession>
<reference evidence="2" key="1">
    <citation type="submission" date="2022-08" db="EMBL/GenBank/DDBJ databases">
        <title>Draft genome sequencing of Roseisolibacter agri AW1220.</title>
        <authorList>
            <person name="Tobiishi Y."/>
            <person name="Tonouchi A."/>
        </authorList>
    </citation>
    <scope>NUCLEOTIDE SEQUENCE</scope>
    <source>
        <strain evidence="2">AW1220</strain>
    </source>
</reference>
<dbReference type="RefSeq" id="WP_284351150.1">
    <property type="nucleotide sequence ID" value="NZ_BRXS01000005.1"/>
</dbReference>
<dbReference type="CDD" id="cd02524">
    <property type="entry name" value="G1P_cytidylyltransferase"/>
    <property type="match status" value="1"/>
</dbReference>
<dbReference type="Pfam" id="PF00483">
    <property type="entry name" value="NTP_transferase"/>
    <property type="match status" value="1"/>
</dbReference>
<gene>
    <name evidence="2" type="ORF">rosag_32070</name>
</gene>
<evidence type="ECO:0000313" key="2">
    <source>
        <dbReference type="EMBL" id="GLC26694.1"/>
    </source>
</evidence>
<evidence type="ECO:0000259" key="1">
    <source>
        <dbReference type="Pfam" id="PF00483"/>
    </source>
</evidence>
<dbReference type="EMBL" id="BRXS01000005">
    <property type="protein sequence ID" value="GLC26694.1"/>
    <property type="molecule type" value="Genomic_DNA"/>
</dbReference>
<dbReference type="SUPFAM" id="SSF53448">
    <property type="entry name" value="Nucleotide-diphospho-sugar transferases"/>
    <property type="match status" value="1"/>
</dbReference>
<dbReference type="PANTHER" id="PTHR47183">
    <property type="entry name" value="GLUCOSE-1-PHOSPHATE CYTIDYLYLTRANSFERASE-RELATED"/>
    <property type="match status" value="1"/>
</dbReference>
<name>A0AA37Q5H4_9BACT</name>
<dbReference type="PANTHER" id="PTHR47183:SF1">
    <property type="entry name" value="GLUCOSE-1-PHOSPHATE CYTIDYLYLTRANSFERASE"/>
    <property type="match status" value="1"/>
</dbReference>
<comment type="caution">
    <text evidence="2">The sequence shown here is derived from an EMBL/GenBank/DDBJ whole genome shotgun (WGS) entry which is preliminary data.</text>
</comment>
<proteinExistence type="predicted"/>
<feature type="domain" description="Nucleotidyl transferase" evidence="1">
    <location>
        <begin position="2"/>
        <end position="204"/>
    </location>
</feature>
<dbReference type="InterPro" id="IPR029044">
    <property type="entry name" value="Nucleotide-diphossugar_trans"/>
</dbReference>
<dbReference type="InterPro" id="IPR005835">
    <property type="entry name" value="NTP_transferase_dom"/>
</dbReference>
<organism evidence="2 3">
    <name type="scientific">Roseisolibacter agri</name>
    <dbReference type="NCBI Taxonomy" id="2014610"/>
    <lineage>
        <taxon>Bacteria</taxon>
        <taxon>Pseudomonadati</taxon>
        <taxon>Gemmatimonadota</taxon>
        <taxon>Gemmatimonadia</taxon>
        <taxon>Gemmatimonadales</taxon>
        <taxon>Gemmatimonadaceae</taxon>
        <taxon>Roseisolibacter</taxon>
    </lineage>
</organism>
<keyword evidence="2" id="KW-0808">Transferase</keyword>
<dbReference type="Gene3D" id="3.90.550.10">
    <property type="entry name" value="Spore Coat Polysaccharide Biosynthesis Protein SpsA, Chain A"/>
    <property type="match status" value="1"/>
</dbReference>
<dbReference type="Proteomes" id="UP001161325">
    <property type="component" value="Unassembled WGS sequence"/>
</dbReference>
<dbReference type="GO" id="GO:0009243">
    <property type="term" value="P:O antigen biosynthetic process"/>
    <property type="evidence" value="ECO:0007669"/>
    <property type="project" value="InterPro"/>
</dbReference>
<protein>
    <submittedName>
        <fullName evidence="2">Glucose-1-phosphate cytidylyltransferase</fullName>
    </submittedName>
</protein>
<dbReference type="AlphaFoldDB" id="A0AA37Q5H4"/>